<dbReference type="InterPro" id="IPR029058">
    <property type="entry name" value="AB_hydrolase_fold"/>
</dbReference>
<keyword evidence="1" id="KW-0472">Membrane</keyword>
<dbReference type="Pfam" id="PF12697">
    <property type="entry name" value="Abhydrolase_6"/>
    <property type="match status" value="1"/>
</dbReference>
<accession>A0A835GPI3</accession>
<gene>
    <name evidence="3" type="ORF">HW555_001696</name>
</gene>
<proteinExistence type="predicted"/>
<evidence type="ECO:0000256" key="1">
    <source>
        <dbReference type="SAM" id="Phobius"/>
    </source>
</evidence>
<evidence type="ECO:0000313" key="4">
    <source>
        <dbReference type="Proteomes" id="UP000648187"/>
    </source>
</evidence>
<dbReference type="PANTHER" id="PTHR43329">
    <property type="entry name" value="EPOXIDE HYDROLASE"/>
    <property type="match status" value="1"/>
</dbReference>
<dbReference type="AlphaFoldDB" id="A0A835GPI3"/>
<dbReference type="EMBL" id="JACKWZ010000014">
    <property type="protein sequence ID" value="KAF9422702.1"/>
    <property type="molecule type" value="Genomic_DNA"/>
</dbReference>
<reference evidence="3" key="1">
    <citation type="submission" date="2020-08" db="EMBL/GenBank/DDBJ databases">
        <title>Spodoptera exigua strain:BAW_Kor-Di-RS1 Genome sequencing and assembly.</title>
        <authorList>
            <person name="Kim J."/>
            <person name="Nam H.Y."/>
            <person name="Kwon M."/>
            <person name="Choi J.H."/>
            <person name="Cho S.R."/>
            <person name="Kim G.-H."/>
        </authorList>
    </citation>
    <scope>NUCLEOTIDE SEQUENCE</scope>
    <source>
        <strain evidence="3">BAW_Kor-Di-RS1</strain>
        <tissue evidence="3">Whole-body</tissue>
    </source>
</reference>
<dbReference type="GO" id="GO:0004301">
    <property type="term" value="F:epoxide hydrolase activity"/>
    <property type="evidence" value="ECO:0007669"/>
    <property type="project" value="UniProtKB-ARBA"/>
</dbReference>
<keyword evidence="1" id="KW-0812">Transmembrane</keyword>
<dbReference type="InterPro" id="IPR000073">
    <property type="entry name" value="AB_hydrolase_1"/>
</dbReference>
<protein>
    <recommendedName>
        <fullName evidence="2">AB hydrolase-1 domain-containing protein</fullName>
    </recommendedName>
</protein>
<keyword evidence="1" id="KW-1133">Transmembrane helix</keyword>
<feature type="transmembrane region" description="Helical" evidence="1">
    <location>
        <begin position="20"/>
        <end position="37"/>
    </location>
</feature>
<sequence length="367" mass="40741">MGARSLKVLQVISGWQAVELILTCVFVGIWQIIELSVKRLWKGYRRKVDDNQPVELTVDSSIGTHCYIKVMGVKYHYVETGPRSGQKVLILKDAPDTGNLWGPNWANVVRRLAETNHHVVTLDLRGTGGSEGGSRSDLSPPRAVEELSALLKALGVSENRQAVVIGFGIGGMLTWYLVHTRGSLISKFAVINAPHPNLYWQYPPATFCHRALQFIQIPLNINPMYLLQWPHFPERWLAEGELNDREGRWTSSRACDWSGALNYVRGAAWWQVKPGLRTSAPALLVGNKDSAAQLVASAQHCTASTLRLVSKPEPSSKEVTDVLLDFLIEKEKLIEEVPRGLMGRVFGAVADRGRELTARLVLPPTQA</sequence>
<dbReference type="Gene3D" id="3.40.50.1820">
    <property type="entry name" value="alpha/beta hydrolase"/>
    <property type="match status" value="1"/>
</dbReference>
<comment type="caution">
    <text evidence="3">The sequence shown here is derived from an EMBL/GenBank/DDBJ whole genome shotgun (WGS) entry which is preliminary data.</text>
</comment>
<evidence type="ECO:0000313" key="3">
    <source>
        <dbReference type="EMBL" id="KAF9422702.1"/>
    </source>
</evidence>
<name>A0A835GPI3_SPOEX</name>
<organism evidence="3 4">
    <name type="scientific">Spodoptera exigua</name>
    <name type="common">Beet armyworm</name>
    <name type="synonym">Noctua fulgens</name>
    <dbReference type="NCBI Taxonomy" id="7107"/>
    <lineage>
        <taxon>Eukaryota</taxon>
        <taxon>Metazoa</taxon>
        <taxon>Ecdysozoa</taxon>
        <taxon>Arthropoda</taxon>
        <taxon>Hexapoda</taxon>
        <taxon>Insecta</taxon>
        <taxon>Pterygota</taxon>
        <taxon>Neoptera</taxon>
        <taxon>Endopterygota</taxon>
        <taxon>Lepidoptera</taxon>
        <taxon>Glossata</taxon>
        <taxon>Ditrysia</taxon>
        <taxon>Noctuoidea</taxon>
        <taxon>Noctuidae</taxon>
        <taxon>Amphipyrinae</taxon>
        <taxon>Spodoptera</taxon>
    </lineage>
</organism>
<feature type="transmembrane region" description="Helical" evidence="1">
    <location>
        <begin position="162"/>
        <end position="178"/>
    </location>
</feature>
<dbReference type="SUPFAM" id="SSF53474">
    <property type="entry name" value="alpha/beta-Hydrolases"/>
    <property type="match status" value="1"/>
</dbReference>
<dbReference type="Proteomes" id="UP000648187">
    <property type="component" value="Unassembled WGS sequence"/>
</dbReference>
<keyword evidence="4" id="KW-1185">Reference proteome</keyword>
<evidence type="ECO:0000259" key="2">
    <source>
        <dbReference type="Pfam" id="PF12697"/>
    </source>
</evidence>
<feature type="domain" description="AB hydrolase-1" evidence="2">
    <location>
        <begin position="104"/>
        <end position="295"/>
    </location>
</feature>